<name>A0AAD6ZBW1_9AGAR</name>
<dbReference type="Proteomes" id="UP001218218">
    <property type="component" value="Unassembled WGS sequence"/>
</dbReference>
<comment type="caution">
    <text evidence="1">The sequence shown here is derived from an EMBL/GenBank/DDBJ whole genome shotgun (WGS) entry which is preliminary data.</text>
</comment>
<organism evidence="1 2">
    <name type="scientific">Mycena albidolilacea</name>
    <dbReference type="NCBI Taxonomy" id="1033008"/>
    <lineage>
        <taxon>Eukaryota</taxon>
        <taxon>Fungi</taxon>
        <taxon>Dikarya</taxon>
        <taxon>Basidiomycota</taxon>
        <taxon>Agaricomycotina</taxon>
        <taxon>Agaricomycetes</taxon>
        <taxon>Agaricomycetidae</taxon>
        <taxon>Agaricales</taxon>
        <taxon>Marasmiineae</taxon>
        <taxon>Mycenaceae</taxon>
        <taxon>Mycena</taxon>
    </lineage>
</organism>
<accession>A0AAD6ZBW1</accession>
<gene>
    <name evidence="1" type="ORF">DFH08DRAFT_943050</name>
</gene>
<protein>
    <submittedName>
        <fullName evidence="1">Uncharacterized protein</fullName>
    </submittedName>
</protein>
<proteinExistence type="predicted"/>
<keyword evidence="2" id="KW-1185">Reference proteome</keyword>
<evidence type="ECO:0000313" key="1">
    <source>
        <dbReference type="EMBL" id="KAJ7314999.1"/>
    </source>
</evidence>
<reference evidence="1" key="1">
    <citation type="submission" date="2023-03" db="EMBL/GenBank/DDBJ databases">
        <title>Massive genome expansion in bonnet fungi (Mycena s.s.) driven by repeated elements and novel gene families across ecological guilds.</title>
        <authorList>
            <consortium name="Lawrence Berkeley National Laboratory"/>
            <person name="Harder C.B."/>
            <person name="Miyauchi S."/>
            <person name="Viragh M."/>
            <person name="Kuo A."/>
            <person name="Thoen E."/>
            <person name="Andreopoulos B."/>
            <person name="Lu D."/>
            <person name="Skrede I."/>
            <person name="Drula E."/>
            <person name="Henrissat B."/>
            <person name="Morin E."/>
            <person name="Kohler A."/>
            <person name="Barry K."/>
            <person name="LaButti K."/>
            <person name="Morin E."/>
            <person name="Salamov A."/>
            <person name="Lipzen A."/>
            <person name="Mereny Z."/>
            <person name="Hegedus B."/>
            <person name="Baldrian P."/>
            <person name="Stursova M."/>
            <person name="Weitz H."/>
            <person name="Taylor A."/>
            <person name="Grigoriev I.V."/>
            <person name="Nagy L.G."/>
            <person name="Martin F."/>
            <person name="Kauserud H."/>
        </authorList>
    </citation>
    <scope>NUCLEOTIDE SEQUENCE</scope>
    <source>
        <strain evidence="1">CBHHK002</strain>
    </source>
</reference>
<evidence type="ECO:0000313" key="2">
    <source>
        <dbReference type="Proteomes" id="UP001218218"/>
    </source>
</evidence>
<dbReference type="EMBL" id="JARIHO010000064">
    <property type="protein sequence ID" value="KAJ7314999.1"/>
    <property type="molecule type" value="Genomic_DNA"/>
</dbReference>
<dbReference type="AlphaFoldDB" id="A0AAD6ZBW1"/>
<sequence length="498" mass="54282">MAHMRASTESFGGENMDKARSALVDAASGAWAAPTSMVARGSRRATHQIVVCGRREEAEAECGVADKEQPPGALHPRVVVMVIFPVHDGHGHRGQSGMAARMVAARRKAMKMAPSSGTAASGSADGGSAAHSATLVARGQGECDAGDDERPSLEEWGVDDEAWLPAQGPIAANVPEMRRGERRACQETQELRNVVKYGLGQEGRGRMGSGADCLAEVTLGNTNGYLQGRLKEMKMGTHNARDLGSQGITEILRLSNLQGLRHVEINITRVCWAWQQQFQSEGWRLNGSEQEPGVTGGGAGKSFGEGMGGHHLQKTAQDRFLLEGRDVRQQVRQQVAPVQSSTIAAKVAMADTATLCMLILTISVLEFKARDSKLTGNPLAIATAAGNSSLSTQHNYFMAPNHHNLGVYWQGKIMILYIHDMVEPTEGKIYSTVRDPAFHIRKLTFKKVRALYKPFLKPLAWFKWWFPTSSNKSITKFFQPPLGPPPHVRNFNPEFPLN</sequence>